<proteinExistence type="predicted"/>
<dbReference type="InterPro" id="IPR039585">
    <property type="entry name" value="SERTAD3"/>
</dbReference>
<dbReference type="GO" id="GO:0005634">
    <property type="term" value="C:nucleus"/>
    <property type="evidence" value="ECO:0007669"/>
    <property type="project" value="TreeGrafter"/>
</dbReference>
<dbReference type="PANTHER" id="PTHR15530:SF0">
    <property type="entry name" value="SERTA DOMAIN-CONTAINING PROTEIN 3"/>
    <property type="match status" value="1"/>
</dbReference>
<evidence type="ECO:0000259" key="1">
    <source>
        <dbReference type="PROSITE" id="PS51053"/>
    </source>
</evidence>
<sequence>MTVSVTTTELVLNGGLLSGKSADSSLVAAVEKKVVLLAAPVERQSPAQSGPRAPSLCRHVLIHNTLRQLQAALHLAPAPALPSEPLFLGEEDFFLLTTIGSILRELETSMDETEAPQNLVAPLDLQHDLLPQPDPVFLEALSSRCLGDSGLDDFFLDMDTSAVEKEPSLAPPDPPPNLFCA</sequence>
<dbReference type="InParanoid" id="L9KC32"/>
<dbReference type="PROSITE" id="PS51053">
    <property type="entry name" value="SERTA"/>
    <property type="match status" value="1"/>
</dbReference>
<reference evidence="3" key="2">
    <citation type="journal article" date="2013" name="Nat. Commun.">
        <title>Genome of the Chinese tree shrew.</title>
        <authorList>
            <person name="Fan Y."/>
            <person name="Huang Z.Y."/>
            <person name="Cao C.C."/>
            <person name="Chen C.S."/>
            <person name="Chen Y.X."/>
            <person name="Fan D.D."/>
            <person name="He J."/>
            <person name="Hou H.L."/>
            <person name="Hu L."/>
            <person name="Hu X.T."/>
            <person name="Jiang X.T."/>
            <person name="Lai R."/>
            <person name="Lang Y.S."/>
            <person name="Liang B."/>
            <person name="Liao S.G."/>
            <person name="Mu D."/>
            <person name="Ma Y.Y."/>
            <person name="Niu Y.Y."/>
            <person name="Sun X.Q."/>
            <person name="Xia J.Q."/>
            <person name="Xiao J."/>
            <person name="Xiong Z.Q."/>
            <person name="Xu L."/>
            <person name="Yang L."/>
            <person name="Zhang Y."/>
            <person name="Zhao W."/>
            <person name="Zhao X.D."/>
            <person name="Zheng Y.T."/>
            <person name="Zhou J.M."/>
            <person name="Zhu Y.B."/>
            <person name="Zhang G.J."/>
            <person name="Wang J."/>
            <person name="Yao Y.G."/>
        </authorList>
    </citation>
    <scope>NUCLEOTIDE SEQUENCE [LARGE SCALE GENOMIC DNA]</scope>
</reference>
<accession>L9KC32</accession>
<dbReference type="PANTHER" id="PTHR15530">
    <property type="entry name" value="SERTA DOMAIN-CONTAINING PROTEIN 3"/>
    <property type="match status" value="1"/>
</dbReference>
<reference evidence="3" key="1">
    <citation type="submission" date="2012-07" db="EMBL/GenBank/DDBJ databases">
        <title>Genome of the Chinese tree shrew, a rising model animal genetically related to primates.</title>
        <authorList>
            <person name="Zhang G."/>
            <person name="Fan Y."/>
            <person name="Yao Y."/>
            <person name="Huang Z."/>
        </authorList>
    </citation>
    <scope>NUCLEOTIDE SEQUENCE [LARGE SCALE GENOMIC DNA]</scope>
</reference>
<evidence type="ECO:0000313" key="2">
    <source>
        <dbReference type="EMBL" id="ELW60009.1"/>
    </source>
</evidence>
<keyword evidence="3" id="KW-1185">Reference proteome</keyword>
<protein>
    <submittedName>
        <fullName evidence="2">SERTA domain-containing protein 3</fullName>
    </submittedName>
</protein>
<dbReference type="GO" id="GO:0045893">
    <property type="term" value="P:positive regulation of DNA-templated transcription"/>
    <property type="evidence" value="ECO:0007669"/>
    <property type="project" value="TreeGrafter"/>
</dbReference>
<feature type="domain" description="SERTA" evidence="1">
    <location>
        <begin position="29"/>
        <end position="77"/>
    </location>
</feature>
<evidence type="ECO:0000313" key="3">
    <source>
        <dbReference type="Proteomes" id="UP000011518"/>
    </source>
</evidence>
<name>L9KC32_TUPCH</name>
<dbReference type="AlphaFoldDB" id="L9KC32"/>
<dbReference type="Proteomes" id="UP000011518">
    <property type="component" value="Unassembled WGS sequence"/>
</dbReference>
<dbReference type="EMBL" id="KB320889">
    <property type="protein sequence ID" value="ELW60009.1"/>
    <property type="molecule type" value="Genomic_DNA"/>
</dbReference>
<gene>
    <name evidence="2" type="ORF">TREES_T100000784</name>
</gene>
<dbReference type="InterPro" id="IPR009263">
    <property type="entry name" value="SERTA_dom"/>
</dbReference>
<organism evidence="2 3">
    <name type="scientific">Tupaia chinensis</name>
    <name type="common">Chinese tree shrew</name>
    <name type="synonym">Tupaia belangeri chinensis</name>
    <dbReference type="NCBI Taxonomy" id="246437"/>
    <lineage>
        <taxon>Eukaryota</taxon>
        <taxon>Metazoa</taxon>
        <taxon>Chordata</taxon>
        <taxon>Craniata</taxon>
        <taxon>Vertebrata</taxon>
        <taxon>Euteleostomi</taxon>
        <taxon>Mammalia</taxon>
        <taxon>Eutheria</taxon>
        <taxon>Euarchontoglires</taxon>
        <taxon>Scandentia</taxon>
        <taxon>Tupaiidae</taxon>
        <taxon>Tupaia</taxon>
    </lineage>
</organism>
<dbReference type="Pfam" id="PF06031">
    <property type="entry name" value="SERTA"/>
    <property type="match status" value="1"/>
</dbReference>